<accession>D2TYK6</accession>
<organism evidence="1">
    <name type="scientific">Arsenophonus nasoniae</name>
    <name type="common">son-killer infecting Nasonia vitripennis</name>
    <dbReference type="NCBI Taxonomy" id="638"/>
    <lineage>
        <taxon>Bacteria</taxon>
        <taxon>Pseudomonadati</taxon>
        <taxon>Pseudomonadota</taxon>
        <taxon>Gammaproteobacteria</taxon>
        <taxon>Enterobacterales</taxon>
        <taxon>Morganellaceae</taxon>
        <taxon>Arsenophonus</taxon>
    </lineage>
</organism>
<dbReference type="RefSeq" id="WP_026823724.1">
    <property type="nucleotide sequence ID" value="NZ_CP038613.1"/>
</dbReference>
<reference evidence="1" key="1">
    <citation type="journal article" date="2010" name="Insect Mol. Biol.">
        <title>The draft genome sequence of Arsenophonus nasoniae, son-killer bacterium of Nasonia vitripennis, reveals genes associated with virulence and symbiosis.</title>
        <authorList>
            <person name="Wilkes T."/>
            <person name="Darby A.C."/>
            <person name="Choi J."/>
            <person name="Colborne J.K."/>
            <person name="Werren J.H."/>
            <person name="Hurst G.D.D."/>
        </authorList>
    </citation>
    <scope>NUCLEOTIDE SEQUENCE</scope>
</reference>
<dbReference type="EMBL" id="CP123523">
    <property type="protein sequence ID" value="WGM04305.1"/>
    <property type="molecule type" value="Genomic_DNA"/>
</dbReference>
<evidence type="ECO:0000313" key="5">
    <source>
        <dbReference type="Proteomes" id="UP001177592"/>
    </source>
</evidence>
<reference evidence="2 4" key="2">
    <citation type="submission" date="2019-03" db="EMBL/GenBank/DDBJ databases">
        <title>Long-read sequencing reveals hyperdense prophage content in a complex bacterial symbiont genome.</title>
        <authorList>
            <person name="Frost C.L."/>
            <person name="Siozios S."/>
            <person name="Nadal-Jimenez P."/>
            <person name="Brockhurst M.A."/>
            <person name="King K.C."/>
            <person name="Darby A.C."/>
            <person name="Hurst G.D.D."/>
        </authorList>
    </citation>
    <scope>NUCLEOTIDE SEQUENCE [LARGE SCALE GENOMIC DNA]</scope>
    <source>
        <strain evidence="2 4">FIN</strain>
    </source>
</reference>
<evidence type="ECO:0000313" key="4">
    <source>
        <dbReference type="Proteomes" id="UP000295134"/>
    </source>
</evidence>
<protein>
    <recommendedName>
        <fullName evidence="6">Methyltransferase domain protein</fullName>
    </recommendedName>
</protein>
<dbReference type="InterPro" id="IPR029063">
    <property type="entry name" value="SAM-dependent_MTases_sf"/>
</dbReference>
<sequence>MKIFQEEYKNGFIFLPRIGVGYYPVPNNRPYDDKYFDKYQKMSETKLGKELTKSRIELISRHYEGLVLDVGIGSGQFVTERENTVGFDVNKKALIWLKEKDLYRNLYTHKYNALSFWDSLEHIDEPQIAIQQARKWVFVSIPIFGCGEHVIRSHHFRPTEHIWYFTHQGIINFFDSEGFELKEHNTIETNLGRDGIGSYAFKRKPINNG</sequence>
<gene>
    <name evidence="1" type="ORF">ARN_12340</name>
    <name evidence="2" type="ORF">ArsFIN_25610</name>
    <name evidence="3" type="ORF">QE258_11700</name>
</gene>
<name>D2TYK6_9GAMM</name>
<evidence type="ECO:0000313" key="1">
    <source>
        <dbReference type="EMBL" id="CBA72502.1"/>
    </source>
</evidence>
<dbReference type="EMBL" id="CP038613">
    <property type="protein sequence ID" value="QBY43988.1"/>
    <property type="molecule type" value="Genomic_DNA"/>
</dbReference>
<keyword evidence="5" id="KW-1185">Reference proteome</keyword>
<dbReference type="GeneID" id="96877593"/>
<dbReference type="Pfam" id="PF13489">
    <property type="entry name" value="Methyltransf_23"/>
    <property type="match status" value="1"/>
</dbReference>
<evidence type="ECO:0000313" key="2">
    <source>
        <dbReference type="EMBL" id="QBY43988.1"/>
    </source>
</evidence>
<dbReference type="SUPFAM" id="SSF53335">
    <property type="entry name" value="S-adenosyl-L-methionine-dependent methyltransferases"/>
    <property type="match status" value="1"/>
</dbReference>
<dbReference type="Gene3D" id="3.40.50.150">
    <property type="entry name" value="Vaccinia Virus protein VP39"/>
    <property type="match status" value="1"/>
</dbReference>
<evidence type="ECO:0000313" key="3">
    <source>
        <dbReference type="EMBL" id="WGM04305.1"/>
    </source>
</evidence>
<dbReference type="AlphaFoldDB" id="D2TYK6"/>
<dbReference type="EMBL" id="FN545185">
    <property type="protein sequence ID" value="CBA72502.1"/>
    <property type="molecule type" value="Genomic_DNA"/>
</dbReference>
<dbReference type="KEGG" id="ans:ArsFIN_25610"/>
<dbReference type="Proteomes" id="UP001177592">
    <property type="component" value="Chromosome"/>
</dbReference>
<proteinExistence type="predicted"/>
<reference evidence="3" key="3">
    <citation type="submission" date="2023-04" db="EMBL/GenBank/DDBJ databases">
        <title>Genome dynamics across the evolutionary transition to endosymbiosis.</title>
        <authorList>
            <person name="Siozios S."/>
            <person name="Nadal-Jimenez P."/>
            <person name="Azagi T."/>
            <person name="Sprong H."/>
            <person name="Frost C.L."/>
            <person name="Parratt S.R."/>
            <person name="Taylor G."/>
            <person name="Brettell L."/>
            <person name="Lew K.C."/>
            <person name="Croft L."/>
            <person name="King K.C."/>
            <person name="Brockhurst M.A."/>
            <person name="Hypsa V."/>
            <person name="Novakova E."/>
            <person name="Darby A.C."/>
            <person name="Hurst G.D.D."/>
        </authorList>
    </citation>
    <scope>NUCLEOTIDE SEQUENCE</scope>
    <source>
        <strain evidence="3">ANv_CAN</strain>
    </source>
</reference>
<dbReference type="Proteomes" id="UP000295134">
    <property type="component" value="Chromosome"/>
</dbReference>
<evidence type="ECO:0008006" key="6">
    <source>
        <dbReference type="Google" id="ProtNLM"/>
    </source>
</evidence>